<gene>
    <name evidence="1" type="ORF">BDV23DRAFT_179516</name>
</gene>
<protein>
    <submittedName>
        <fullName evidence="1">Uncharacterized protein</fullName>
    </submittedName>
</protein>
<reference evidence="1" key="1">
    <citation type="submission" date="2019-04" db="EMBL/GenBank/DDBJ databases">
        <title>Friends and foes A comparative genomics studyof 23 Aspergillus species from section Flavi.</title>
        <authorList>
            <consortium name="DOE Joint Genome Institute"/>
            <person name="Kjaerbolling I."/>
            <person name="Vesth T."/>
            <person name="Frisvad J.C."/>
            <person name="Nybo J.L."/>
            <person name="Theobald S."/>
            <person name="Kildgaard S."/>
            <person name="Isbrandt T."/>
            <person name="Kuo A."/>
            <person name="Sato A."/>
            <person name="Lyhne E.K."/>
            <person name="Kogle M.E."/>
            <person name="Wiebenga A."/>
            <person name="Kun R.S."/>
            <person name="Lubbers R.J."/>
            <person name="Makela M.R."/>
            <person name="Barry K."/>
            <person name="Chovatia M."/>
            <person name="Clum A."/>
            <person name="Daum C."/>
            <person name="Haridas S."/>
            <person name="He G."/>
            <person name="LaButti K."/>
            <person name="Lipzen A."/>
            <person name="Mondo S."/>
            <person name="Riley R."/>
            <person name="Salamov A."/>
            <person name="Simmons B.A."/>
            <person name="Magnuson J.K."/>
            <person name="Henrissat B."/>
            <person name="Mortensen U.H."/>
            <person name="Larsen T.O."/>
            <person name="Devries R.P."/>
            <person name="Grigoriev I.V."/>
            <person name="Machida M."/>
            <person name="Baker S.E."/>
            <person name="Andersen M.R."/>
        </authorList>
    </citation>
    <scope>NUCLEOTIDE SEQUENCE [LARGE SCALE GENOMIC DNA]</scope>
    <source>
        <strain evidence="1">IBT 14317</strain>
    </source>
</reference>
<accession>A0A5N7CM55</accession>
<dbReference type="OrthoDB" id="4524525at2759"/>
<evidence type="ECO:0000313" key="1">
    <source>
        <dbReference type="EMBL" id="KAE8394738.1"/>
    </source>
</evidence>
<dbReference type="AlphaFoldDB" id="A0A5N7CM55"/>
<name>A0A5N7CM55_PETAA</name>
<proteinExistence type="predicted"/>
<sequence length="326" mass="37541">MVSSAELEQTRFRKNPSLWSIYYRAIIDDRGACDIYLSGIGAKTYNPGRLDHVPTNPEKARIYGSPNKGTSFHMAPVLRSDRRRGWRYRVGYPIHAHCWMLLDRVIGHDVIMRHLREFTRAVKAFWKGNNSSWFLKLGHPITGEFCRKQGANWLRPQPVELSAHVLEDPRVQRKAHTLGSPLRIAGLQELMVQVTRERNVQENKDVRARSAIENLPLDIAIYMVDMIYESRPYCLERVQDTRNLLEAAQWTLPATYWIGRCNPQLVFEVDELIAVGYAVDWASFCLGLEQLVLSDGWYCNSGLGNRERTLGIMNNIKKIFLGRVKA</sequence>
<dbReference type="EMBL" id="ML735222">
    <property type="protein sequence ID" value="KAE8394738.1"/>
    <property type="molecule type" value="Genomic_DNA"/>
</dbReference>
<dbReference type="Proteomes" id="UP000326877">
    <property type="component" value="Unassembled WGS sequence"/>
</dbReference>
<organism evidence="1">
    <name type="scientific">Petromyces alliaceus</name>
    <name type="common">Aspergillus alliaceus</name>
    <dbReference type="NCBI Taxonomy" id="209559"/>
    <lineage>
        <taxon>Eukaryota</taxon>
        <taxon>Fungi</taxon>
        <taxon>Dikarya</taxon>
        <taxon>Ascomycota</taxon>
        <taxon>Pezizomycotina</taxon>
        <taxon>Eurotiomycetes</taxon>
        <taxon>Eurotiomycetidae</taxon>
        <taxon>Eurotiales</taxon>
        <taxon>Aspergillaceae</taxon>
        <taxon>Aspergillus</taxon>
        <taxon>Aspergillus subgen. Circumdati</taxon>
    </lineage>
</organism>